<proteinExistence type="predicted"/>
<evidence type="ECO:0000313" key="1">
    <source>
        <dbReference type="EMBL" id="KUY20912.1"/>
    </source>
</evidence>
<evidence type="ECO:0000313" key="2">
    <source>
        <dbReference type="Proteomes" id="UP000064412"/>
    </source>
</evidence>
<gene>
    <name evidence="1" type="ORF">ATB95_08420</name>
</gene>
<comment type="caution">
    <text evidence="1">The sequence shown here is derived from an EMBL/GenBank/DDBJ whole genome shotgun (WGS) entry which is preliminary data.</text>
</comment>
<dbReference type="InterPro" id="IPR005564">
    <property type="entry name" value="Major_capsid_GpE"/>
</dbReference>
<dbReference type="EMBL" id="LNOI01000001">
    <property type="protein sequence ID" value="KUY20912.1"/>
    <property type="molecule type" value="Genomic_DNA"/>
</dbReference>
<name>A0ABD4DPR5_ELIMR</name>
<dbReference type="Proteomes" id="UP000064412">
    <property type="component" value="Unassembled WGS sequence"/>
</dbReference>
<dbReference type="AlphaFoldDB" id="A0ABD4DPR5"/>
<dbReference type="Gene3D" id="3.90.1690.10">
    <property type="entry name" value="phage-related protein like domain"/>
    <property type="match status" value="1"/>
</dbReference>
<sequence>MADQVKINANNVVPEFKEADWKAIIDAYPLGELHYREFFPLEFNTGLDFKSIEKAAGAKVMADVVALGSRAIRKGRDFVETSMGQISKKEVARDKDEYDMFKIRELRAAALQFPNNASVKNQMIDMIYEDAPFCLDAVNARLEYEAKQLASTGKMETLSNNNLGVKSVKLNYGVKTVSSAKDWASDATADPIAEIEAWQEEAGDLGYRYSTMTLESKLLNKILKNINVKMFVLGVPVSESTVLPSVTLEQVNAELNSKGLPTFKVWNSVVQKEDKTGTRSALTGWEPGNVTFSISPILGATKHTLSDEFTIKTGLEMSKAVRDEFILIKTWGTEDPQILSTKGTAFAIPALNNVKKTLIVKTKK</sequence>
<dbReference type="InterPro" id="IPR053738">
    <property type="entry name" value="Lambda_capsid_assembly"/>
</dbReference>
<dbReference type="Pfam" id="PF03864">
    <property type="entry name" value="Phage_cap_E"/>
    <property type="match status" value="1"/>
</dbReference>
<accession>A0ABD4DPR5</accession>
<organism evidence="1 2">
    <name type="scientific">Elizabethkingia miricola</name>
    <name type="common">Chryseobacterium miricola</name>
    <dbReference type="NCBI Taxonomy" id="172045"/>
    <lineage>
        <taxon>Bacteria</taxon>
        <taxon>Pseudomonadati</taxon>
        <taxon>Bacteroidota</taxon>
        <taxon>Flavobacteriia</taxon>
        <taxon>Flavobacteriales</taxon>
        <taxon>Weeksellaceae</taxon>
        <taxon>Elizabethkingia</taxon>
    </lineage>
</organism>
<reference evidence="1 2" key="1">
    <citation type="submission" date="2015-11" db="EMBL/GenBank/DDBJ databases">
        <authorList>
            <person name="Nicholson A.C."/>
            <person name="Humrighouse B.W."/>
            <person name="Graziano J."/>
            <person name="Lasker B."/>
            <person name="Whitney A.M."/>
            <person name="Mcquiston J.R."/>
        </authorList>
    </citation>
    <scope>NUCLEOTIDE SEQUENCE [LARGE SCALE GENOMIC DNA]</scope>
    <source>
        <strain evidence="1 2">G4071</strain>
    </source>
</reference>
<protein>
    <submittedName>
        <fullName evidence="1">Major capsid protein E</fullName>
    </submittedName>
</protein>
<dbReference type="RefSeq" id="WP_059344545.1">
    <property type="nucleotide sequence ID" value="NZ_FTQX01000016.1"/>
</dbReference>